<dbReference type="PATRIC" id="fig|768706.3.peg.2676"/>
<comment type="subcellular location">
    <subcellularLocation>
        <location evidence="1">Membrane</location>
        <topology evidence="1">Multi-pass membrane protein</topology>
    </subcellularLocation>
</comment>
<evidence type="ECO:0000256" key="5">
    <source>
        <dbReference type="SAM" id="Phobius"/>
    </source>
</evidence>
<proteinExistence type="predicted"/>
<protein>
    <submittedName>
        <fullName evidence="6">YhgE/Pip-like protein</fullName>
    </submittedName>
</protein>
<organism evidence="6 7">
    <name type="scientific">Desulfosporosinus orientis (strain ATCC 19365 / DSM 765 / NCIMB 8382 / VKM B-1628 / Singapore I)</name>
    <name type="common">Desulfotomaculum orientis</name>
    <dbReference type="NCBI Taxonomy" id="768706"/>
    <lineage>
        <taxon>Bacteria</taxon>
        <taxon>Bacillati</taxon>
        <taxon>Bacillota</taxon>
        <taxon>Clostridia</taxon>
        <taxon>Eubacteriales</taxon>
        <taxon>Desulfitobacteriaceae</taxon>
        <taxon>Desulfosporosinus</taxon>
    </lineage>
</organism>
<feature type="transmembrane region" description="Helical" evidence="5">
    <location>
        <begin position="620"/>
        <end position="639"/>
    </location>
</feature>
<evidence type="ECO:0000313" key="7">
    <source>
        <dbReference type="Proteomes" id="UP000006346"/>
    </source>
</evidence>
<keyword evidence="4 5" id="KW-0472">Membrane</keyword>
<dbReference type="InterPro" id="IPR017501">
    <property type="entry name" value="Phage_infect_YhgE_C"/>
</dbReference>
<dbReference type="PANTHER" id="PTHR43077">
    <property type="entry name" value="TRANSPORT PERMEASE YVFS-RELATED"/>
    <property type="match status" value="1"/>
</dbReference>
<feature type="transmembrane region" description="Helical" evidence="5">
    <location>
        <begin position="589"/>
        <end position="613"/>
    </location>
</feature>
<dbReference type="AlphaFoldDB" id="G7W903"/>
<dbReference type="eggNOG" id="COG1511">
    <property type="taxonomic scope" value="Bacteria"/>
</dbReference>
<feature type="transmembrane region" description="Helical" evidence="5">
    <location>
        <begin position="20"/>
        <end position="38"/>
    </location>
</feature>
<gene>
    <name evidence="6" type="ordered locus">Desor_2667</name>
</gene>
<evidence type="ECO:0000313" key="6">
    <source>
        <dbReference type="EMBL" id="AET68212.1"/>
    </source>
</evidence>
<name>G7W903_DESOD</name>
<evidence type="ECO:0000256" key="2">
    <source>
        <dbReference type="ARBA" id="ARBA00022692"/>
    </source>
</evidence>
<dbReference type="Proteomes" id="UP000006346">
    <property type="component" value="Chromosome"/>
</dbReference>
<dbReference type="NCBIfam" id="TIGR03062">
    <property type="entry name" value="pip_yhgE_Cterm"/>
    <property type="match status" value="1"/>
</dbReference>
<sequence>MKNVIKIYHRDLKSIITNPVALLIIFGICLLPSLYAWVNIFACWDPYGNTSTIPVAVVNQDKDTVYLDKSINMGNSIVDKLKTNKQIGWKFVDENEADLGVVDGTYFAVIVIPSDFSASFASVLTNSPKKPEIIYKVDTKDNPVATKITETAKNSLVDQISSSFIATVNETLFATFNQVGKDAEANKNKLIQWKDEIIQVNRNMDLILNILQDINSRSSNLSALLIELNATMPGVDRQLSTIGQVNENNANLIKTTQQTLNQSFNNIDTNLNNVQASVIRIHDLLSGINSSNTSAAQANSNLDQVNMIVNALNDQLSSNLKFLQQLNNSVPNAQVARLIASLQSIQSSLADESKKLTSLQEQLNSAHTINQNMLDQIINDTTNMNLQIINATKLYNSSARNSLNAISNSLITATSDAANLISSAQGLQSQIDSLMSTAIEGSQLSAKVSGDLRNRLLEYKDIIAKLSDKLQMISNNDLVQIITILQSNPELIGSFVSSPFNLREEPIYVVPNYGSAMAPVYSVLALWVGTLILTSLLKTEVPNFKGSKTYTIREKHFGKMLTFITLALIQGLIIVLGDKLLLGVYSVNTPLLIVAALVSSLTFAVITYTLVSLLGNFGKALAIIYMIMQLAGSGGTYPIQVDPLVLRILQPTFPFTYAISVFREAIAGPLISKVVLDFIMLLLFVAIFVVAGYFLKKPLYERVHRFETNFELSGIGE</sequence>
<keyword evidence="7" id="KW-1185">Reference proteome</keyword>
<evidence type="ECO:0000256" key="4">
    <source>
        <dbReference type="ARBA" id="ARBA00023136"/>
    </source>
</evidence>
<evidence type="ECO:0000256" key="1">
    <source>
        <dbReference type="ARBA" id="ARBA00004141"/>
    </source>
</evidence>
<dbReference type="NCBIfam" id="TIGR03061">
    <property type="entry name" value="pip_yhgE_Nterm"/>
    <property type="match status" value="1"/>
</dbReference>
<reference evidence="6 7" key="2">
    <citation type="journal article" date="2012" name="J. Bacteriol.">
        <title>Complete genome sequences of Desulfosporosinus orientis DSM765T, Desulfosporosinus youngiae DSM17734T, Desulfosporosinus meridiei DSM13257T, and Desulfosporosinus acidiphilus DSM22704T.</title>
        <authorList>
            <person name="Pester M."/>
            <person name="Brambilla E."/>
            <person name="Alazard D."/>
            <person name="Rattei T."/>
            <person name="Weinmaier T."/>
            <person name="Han J."/>
            <person name="Lucas S."/>
            <person name="Lapidus A."/>
            <person name="Cheng J.F."/>
            <person name="Goodwin L."/>
            <person name="Pitluck S."/>
            <person name="Peters L."/>
            <person name="Ovchinnikova G."/>
            <person name="Teshima H."/>
            <person name="Detter J.C."/>
            <person name="Han C.S."/>
            <person name="Tapia R."/>
            <person name="Land M.L."/>
            <person name="Hauser L."/>
            <person name="Kyrpides N.C."/>
            <person name="Ivanova N.N."/>
            <person name="Pagani I."/>
            <person name="Huntmann M."/>
            <person name="Wei C.L."/>
            <person name="Davenport K.W."/>
            <person name="Daligault H."/>
            <person name="Chain P.S."/>
            <person name="Chen A."/>
            <person name="Mavromatis K."/>
            <person name="Markowitz V."/>
            <person name="Szeto E."/>
            <person name="Mikhailova N."/>
            <person name="Pati A."/>
            <person name="Wagner M."/>
            <person name="Woyke T."/>
            <person name="Ollivier B."/>
            <person name="Klenk H.P."/>
            <person name="Spring S."/>
            <person name="Loy A."/>
        </authorList>
    </citation>
    <scope>NUCLEOTIDE SEQUENCE [LARGE SCALE GENOMIC DNA]</scope>
    <source>
        <strain evidence="7">ATCC 19365 / DSM 765 / NCIMB 8382 / VKM B-1628</strain>
    </source>
</reference>
<feature type="transmembrane region" description="Helical" evidence="5">
    <location>
        <begin position="678"/>
        <end position="695"/>
    </location>
</feature>
<dbReference type="HOGENOM" id="CLU_004534_2_0_9"/>
<feature type="transmembrane region" description="Helical" evidence="5">
    <location>
        <begin position="557"/>
        <end position="577"/>
    </location>
</feature>
<feature type="transmembrane region" description="Helical" evidence="5">
    <location>
        <begin position="516"/>
        <end position="537"/>
    </location>
</feature>
<dbReference type="InterPro" id="IPR017500">
    <property type="entry name" value="Phage_infect_YhgE_N"/>
</dbReference>
<evidence type="ECO:0000256" key="3">
    <source>
        <dbReference type="ARBA" id="ARBA00022989"/>
    </source>
</evidence>
<keyword evidence="2 5" id="KW-0812">Transmembrane</keyword>
<dbReference type="RefSeq" id="WP_014185020.1">
    <property type="nucleotide sequence ID" value="NC_016584.1"/>
</dbReference>
<dbReference type="InterPro" id="IPR051328">
    <property type="entry name" value="T7SS_ABC-Transporter"/>
</dbReference>
<dbReference type="STRING" id="768706.Desor_2667"/>
<accession>G7W903</accession>
<keyword evidence="3 5" id="KW-1133">Transmembrane helix</keyword>
<dbReference type="Gene3D" id="3.40.1710.10">
    <property type="entry name" value="abc type-2 transporter like domain"/>
    <property type="match status" value="1"/>
</dbReference>
<dbReference type="PANTHER" id="PTHR43077:SF10">
    <property type="entry name" value="TRANSPORT PERMEASE PROTEIN"/>
    <property type="match status" value="1"/>
</dbReference>
<dbReference type="OrthoDB" id="9811483at2"/>
<dbReference type="EMBL" id="CP003108">
    <property type="protein sequence ID" value="AET68212.1"/>
    <property type="molecule type" value="Genomic_DNA"/>
</dbReference>
<dbReference type="GO" id="GO:0016020">
    <property type="term" value="C:membrane"/>
    <property type="evidence" value="ECO:0007669"/>
    <property type="project" value="UniProtKB-SubCell"/>
</dbReference>
<dbReference type="KEGG" id="dor:Desor_2667"/>
<reference evidence="7" key="1">
    <citation type="submission" date="2011-11" db="EMBL/GenBank/DDBJ databases">
        <title>Complete sequence of Desulfosporosinus orientis DSM 765.</title>
        <authorList>
            <person name="Lucas S."/>
            <person name="Han J."/>
            <person name="Lapidus A."/>
            <person name="Cheng J.-F."/>
            <person name="Goodwin L."/>
            <person name="Pitluck S."/>
            <person name="Peters L."/>
            <person name="Ovchinnikova G."/>
            <person name="Teshima H."/>
            <person name="Detter J.C."/>
            <person name="Han C."/>
            <person name="Tapia R."/>
            <person name="Land M."/>
            <person name="Hauser L."/>
            <person name="Kyrpides N."/>
            <person name="Ivanova N."/>
            <person name="Pagani I."/>
            <person name="Pester M."/>
            <person name="Spring S."/>
            <person name="Ollivier B."/>
            <person name="Rattei T."/>
            <person name="Klenk H.-P."/>
            <person name="Wagner M."/>
            <person name="Loy A."/>
            <person name="Woyke T."/>
        </authorList>
    </citation>
    <scope>NUCLEOTIDE SEQUENCE [LARGE SCALE GENOMIC DNA]</scope>
    <source>
        <strain evidence="7">ATCC 19365 / DSM 765 / NCIMB 8382 / VKM B-1628</strain>
    </source>
</reference>